<feature type="non-terminal residue" evidence="4">
    <location>
        <position position="1"/>
    </location>
</feature>
<feature type="region of interest" description="Disordered" evidence="3">
    <location>
        <begin position="237"/>
        <end position="260"/>
    </location>
</feature>
<dbReference type="Proteomes" id="UP000324897">
    <property type="component" value="Unassembled WGS sequence"/>
</dbReference>
<dbReference type="EMBL" id="RWGY01000031">
    <property type="protein sequence ID" value="TVU15148.1"/>
    <property type="molecule type" value="Genomic_DNA"/>
</dbReference>
<comment type="subcellular location">
    <subcellularLocation>
        <location evidence="2">Cytoplasm</location>
        <location evidence="2">Cytoskeleton</location>
    </subcellularLocation>
</comment>
<evidence type="ECO:0000313" key="5">
    <source>
        <dbReference type="Proteomes" id="UP000324897"/>
    </source>
</evidence>
<feature type="compositionally biased region" description="Basic and acidic residues" evidence="3">
    <location>
        <begin position="239"/>
        <end position="257"/>
    </location>
</feature>
<reference evidence="4 5" key="1">
    <citation type="journal article" date="2019" name="Sci. Rep.">
        <title>A high-quality genome of Eragrostis curvula grass provides insights into Poaceae evolution and supports new strategies to enhance forage quality.</title>
        <authorList>
            <person name="Carballo J."/>
            <person name="Santos B.A.C.M."/>
            <person name="Zappacosta D."/>
            <person name="Garbus I."/>
            <person name="Selva J.P."/>
            <person name="Gallo C.A."/>
            <person name="Diaz A."/>
            <person name="Albertini E."/>
            <person name="Caccamo M."/>
            <person name="Echenique V."/>
        </authorList>
    </citation>
    <scope>NUCLEOTIDE SEQUENCE [LARGE SCALE GENOMIC DNA]</scope>
    <source>
        <strain evidence="5">cv. Victoria</strain>
        <tissue evidence="4">Leaf</tissue>
    </source>
</reference>
<dbReference type="Gramene" id="TVU15148">
    <property type="protein sequence ID" value="TVU15148"/>
    <property type="gene ID" value="EJB05_38655"/>
</dbReference>
<evidence type="ECO:0000256" key="3">
    <source>
        <dbReference type="SAM" id="MobiDB-lite"/>
    </source>
</evidence>
<evidence type="ECO:0000256" key="1">
    <source>
        <dbReference type="ARBA" id="ARBA00006993"/>
    </source>
</evidence>
<dbReference type="Gene3D" id="1.20.5.340">
    <property type="match status" value="1"/>
</dbReference>
<dbReference type="PANTHER" id="PTHR12902:SF26">
    <property type="entry name" value="PROTEIN SCAR"/>
    <property type="match status" value="1"/>
</dbReference>
<comment type="similarity">
    <text evidence="1 2">Belongs to the SCAR/WAVE family.</text>
</comment>
<gene>
    <name evidence="4" type="ORF">EJB05_38655</name>
</gene>
<dbReference type="GO" id="GO:0005856">
    <property type="term" value="C:cytoskeleton"/>
    <property type="evidence" value="ECO:0007669"/>
    <property type="project" value="UniProtKB-SubCell"/>
</dbReference>
<feature type="compositionally biased region" description="Basic and acidic residues" evidence="3">
    <location>
        <begin position="120"/>
        <end position="136"/>
    </location>
</feature>
<proteinExistence type="inferred from homology"/>
<keyword evidence="2" id="KW-0206">Cytoskeleton</keyword>
<dbReference type="PANTHER" id="PTHR12902">
    <property type="entry name" value="WASP-1"/>
    <property type="match status" value="1"/>
</dbReference>
<keyword evidence="5" id="KW-1185">Reference proteome</keyword>
<comment type="function">
    <text evidence="2">Involved in regulation of actin and microtubule organization. Part of a WAVE complex that activates the Arp2/3 complex.</text>
</comment>
<dbReference type="InterPro" id="IPR028288">
    <property type="entry name" value="SCAR/WAVE_fam"/>
</dbReference>
<name>A0A5J9TWC5_9POAL</name>
<sequence length="331" mass="36736">TREGGEVLSNTVSIKKSVTSSRNEQPKCREAAVGKNEPPEAVLQGLAMAGLVGILRQLGDLAELAADVFQELQDQVMAASARGNWLALLYDADGDGACFRRIPIRPSSGPALPSFSRTPSSEHKHISEERKIDQSFRARQITTSHQSQPSLVSETETSENASPRFLSMLRQLKTSTNQWIRLLKPEAAAAAKHSEAGETQRGNAQQLQESVMPYCSDAGSDYGEQCGELGRTSSFEARLSPDFRTPEHDSIEEESSHDTSNGIISHGITSTMHVQPRHNTAPPTNQVVFVEPQRRLTITRLRLFRITRPRNHLHLRNGITRPRNHLRLCHR</sequence>
<dbReference type="GO" id="GO:0003779">
    <property type="term" value="F:actin binding"/>
    <property type="evidence" value="ECO:0007669"/>
    <property type="project" value="UniProtKB-UniRule"/>
</dbReference>
<evidence type="ECO:0000313" key="4">
    <source>
        <dbReference type="EMBL" id="TVU15148.1"/>
    </source>
</evidence>
<comment type="caution">
    <text evidence="4">The sequence shown here is derived from an EMBL/GenBank/DDBJ whole genome shotgun (WGS) entry which is preliminary data.</text>
</comment>
<dbReference type="GO" id="GO:0030036">
    <property type="term" value="P:actin cytoskeleton organization"/>
    <property type="evidence" value="ECO:0007669"/>
    <property type="project" value="UniProtKB-UniRule"/>
</dbReference>
<accession>A0A5J9TWC5</accession>
<organism evidence="4 5">
    <name type="scientific">Eragrostis curvula</name>
    <name type="common">weeping love grass</name>
    <dbReference type="NCBI Taxonomy" id="38414"/>
    <lineage>
        <taxon>Eukaryota</taxon>
        <taxon>Viridiplantae</taxon>
        <taxon>Streptophyta</taxon>
        <taxon>Embryophyta</taxon>
        <taxon>Tracheophyta</taxon>
        <taxon>Spermatophyta</taxon>
        <taxon>Magnoliopsida</taxon>
        <taxon>Liliopsida</taxon>
        <taxon>Poales</taxon>
        <taxon>Poaceae</taxon>
        <taxon>PACMAD clade</taxon>
        <taxon>Chloridoideae</taxon>
        <taxon>Eragrostideae</taxon>
        <taxon>Eragrostidinae</taxon>
        <taxon>Eragrostis</taxon>
    </lineage>
</organism>
<dbReference type="GO" id="GO:0034237">
    <property type="term" value="F:protein kinase A regulatory subunit binding"/>
    <property type="evidence" value="ECO:0007669"/>
    <property type="project" value="TreeGrafter"/>
</dbReference>
<dbReference type="AlphaFoldDB" id="A0A5J9TWC5"/>
<feature type="compositionally biased region" description="Polar residues" evidence="3">
    <location>
        <begin position="140"/>
        <end position="161"/>
    </location>
</feature>
<keyword evidence="2" id="KW-0009">Actin-binding</keyword>
<dbReference type="OrthoDB" id="1929108at2759"/>
<feature type="region of interest" description="Disordered" evidence="3">
    <location>
        <begin position="110"/>
        <end position="163"/>
    </location>
</feature>
<protein>
    <recommendedName>
        <fullName evidence="2">Protein SCAR</fullName>
    </recommendedName>
    <alternativeName>
        <fullName evidence="2">Protein WAVE</fullName>
    </alternativeName>
</protein>
<feature type="non-terminal residue" evidence="4">
    <location>
        <position position="331"/>
    </location>
</feature>
<dbReference type="GO" id="GO:0071933">
    <property type="term" value="F:Arp2/3 complex binding"/>
    <property type="evidence" value="ECO:0007669"/>
    <property type="project" value="TreeGrafter"/>
</dbReference>
<keyword evidence="2" id="KW-0963">Cytoplasm</keyword>
<evidence type="ECO:0000256" key="2">
    <source>
        <dbReference type="RuleBase" id="RU367034"/>
    </source>
</evidence>
<dbReference type="GO" id="GO:2000601">
    <property type="term" value="P:positive regulation of Arp2/3 complex-mediated actin nucleation"/>
    <property type="evidence" value="ECO:0007669"/>
    <property type="project" value="TreeGrafter"/>
</dbReference>